<dbReference type="AlphaFoldDB" id="A0A6J6PTV2"/>
<dbReference type="EMBL" id="CAEZXP010000005">
    <property type="protein sequence ID" value="CAB4702861.1"/>
    <property type="molecule type" value="Genomic_DNA"/>
</dbReference>
<evidence type="ECO:0000256" key="9">
    <source>
        <dbReference type="ARBA" id="ARBA00022842"/>
    </source>
</evidence>
<keyword evidence="7" id="KW-0547">Nucleotide-binding</keyword>
<dbReference type="GO" id="GO:0002949">
    <property type="term" value="P:tRNA threonylcarbamoyladenosine modification"/>
    <property type="evidence" value="ECO:0007669"/>
    <property type="project" value="InterPro"/>
</dbReference>
<evidence type="ECO:0000313" key="11">
    <source>
        <dbReference type="EMBL" id="CAB4702861.1"/>
    </source>
</evidence>
<dbReference type="PANTHER" id="PTHR33540:SF2">
    <property type="entry name" value="TRNA THREONYLCARBAMOYLADENOSINE BIOSYNTHESIS PROTEIN TSAE"/>
    <property type="match status" value="1"/>
</dbReference>
<dbReference type="Pfam" id="PF02367">
    <property type="entry name" value="TsaE"/>
    <property type="match status" value="1"/>
</dbReference>
<evidence type="ECO:0000256" key="7">
    <source>
        <dbReference type="ARBA" id="ARBA00022741"/>
    </source>
</evidence>
<evidence type="ECO:0000256" key="5">
    <source>
        <dbReference type="ARBA" id="ARBA00022694"/>
    </source>
</evidence>
<dbReference type="GO" id="GO:0046872">
    <property type="term" value="F:metal ion binding"/>
    <property type="evidence" value="ECO:0007669"/>
    <property type="project" value="UniProtKB-KW"/>
</dbReference>
<dbReference type="GO" id="GO:0005737">
    <property type="term" value="C:cytoplasm"/>
    <property type="evidence" value="ECO:0007669"/>
    <property type="project" value="UniProtKB-SubCell"/>
</dbReference>
<keyword evidence="4" id="KW-0963">Cytoplasm</keyword>
<dbReference type="SUPFAM" id="SSF52540">
    <property type="entry name" value="P-loop containing nucleoside triphosphate hydrolases"/>
    <property type="match status" value="1"/>
</dbReference>
<evidence type="ECO:0000256" key="1">
    <source>
        <dbReference type="ARBA" id="ARBA00004496"/>
    </source>
</evidence>
<keyword evidence="5" id="KW-0819">tRNA processing</keyword>
<keyword evidence="8" id="KW-0067">ATP-binding</keyword>
<dbReference type="InterPro" id="IPR003442">
    <property type="entry name" value="T6A_TsaE"/>
</dbReference>
<comment type="subcellular location">
    <subcellularLocation>
        <location evidence="1">Cytoplasm</location>
    </subcellularLocation>
</comment>
<evidence type="ECO:0000256" key="4">
    <source>
        <dbReference type="ARBA" id="ARBA00022490"/>
    </source>
</evidence>
<keyword evidence="6" id="KW-0479">Metal-binding</keyword>
<evidence type="ECO:0000256" key="8">
    <source>
        <dbReference type="ARBA" id="ARBA00022840"/>
    </source>
</evidence>
<protein>
    <recommendedName>
        <fullName evidence="3">tRNA threonylcarbamoyladenosine biosynthesis protein TsaE</fullName>
    </recommendedName>
    <alternativeName>
        <fullName evidence="10">t(6)A37 threonylcarbamoyladenosine biosynthesis protein TsaE</fullName>
    </alternativeName>
</protein>
<dbReference type="PANTHER" id="PTHR33540">
    <property type="entry name" value="TRNA THREONYLCARBAMOYLADENOSINE BIOSYNTHESIS PROTEIN TSAE"/>
    <property type="match status" value="1"/>
</dbReference>
<reference evidence="11" key="1">
    <citation type="submission" date="2020-05" db="EMBL/GenBank/DDBJ databases">
        <authorList>
            <person name="Chiriac C."/>
            <person name="Salcher M."/>
            <person name="Ghai R."/>
            <person name="Kavagutti S V."/>
        </authorList>
    </citation>
    <scope>NUCLEOTIDE SEQUENCE</scope>
</reference>
<dbReference type="NCBIfam" id="TIGR00150">
    <property type="entry name" value="T6A_YjeE"/>
    <property type="match status" value="1"/>
</dbReference>
<comment type="similarity">
    <text evidence="2">Belongs to the TsaE family.</text>
</comment>
<gene>
    <name evidence="11" type="ORF">UFOPK2399_01469</name>
</gene>
<proteinExistence type="inferred from homology"/>
<evidence type="ECO:0000256" key="3">
    <source>
        <dbReference type="ARBA" id="ARBA00019010"/>
    </source>
</evidence>
<evidence type="ECO:0000256" key="2">
    <source>
        <dbReference type="ARBA" id="ARBA00007599"/>
    </source>
</evidence>
<organism evidence="11">
    <name type="scientific">freshwater metagenome</name>
    <dbReference type="NCBI Taxonomy" id="449393"/>
    <lineage>
        <taxon>unclassified sequences</taxon>
        <taxon>metagenomes</taxon>
        <taxon>ecological metagenomes</taxon>
    </lineage>
</organism>
<name>A0A6J6PTV2_9ZZZZ</name>
<evidence type="ECO:0000256" key="6">
    <source>
        <dbReference type="ARBA" id="ARBA00022723"/>
    </source>
</evidence>
<keyword evidence="9" id="KW-0460">Magnesium</keyword>
<sequence>MELHTTRSAEETETLAAGFAADLRAGDVITITGDLGAGKTTFVRGACRALGVDGAVTSPTFTIGHRYDAPVPVAHLDLYRFVGLSSSEWGDLEPYFDGTIAFVEWPEQGAAWLPSVRTAVHLEHVAGDERTITITHADDPRI</sequence>
<accession>A0A6J6PTV2</accession>
<dbReference type="Gene3D" id="3.40.50.300">
    <property type="entry name" value="P-loop containing nucleotide triphosphate hydrolases"/>
    <property type="match status" value="1"/>
</dbReference>
<dbReference type="GO" id="GO:0005524">
    <property type="term" value="F:ATP binding"/>
    <property type="evidence" value="ECO:0007669"/>
    <property type="project" value="UniProtKB-KW"/>
</dbReference>
<dbReference type="InterPro" id="IPR027417">
    <property type="entry name" value="P-loop_NTPase"/>
</dbReference>
<evidence type="ECO:0000256" key="10">
    <source>
        <dbReference type="ARBA" id="ARBA00032441"/>
    </source>
</evidence>